<dbReference type="EMBL" id="FN645459">
    <property type="protein sequence ID" value="CBI77665.1"/>
    <property type="molecule type" value="Genomic_DNA"/>
</dbReference>
<organism evidence="1">
    <name type="scientific">Bartonella rochalimae ATCC BAA-1498</name>
    <dbReference type="NCBI Taxonomy" id="685782"/>
    <lineage>
        <taxon>Bacteria</taxon>
        <taxon>Pseudomonadati</taxon>
        <taxon>Pseudomonadota</taxon>
        <taxon>Alphaproteobacteria</taxon>
        <taxon>Hyphomicrobiales</taxon>
        <taxon>Bartonellaceae</taxon>
        <taxon>Bartonella</taxon>
    </lineage>
</organism>
<reference evidence="1" key="1">
    <citation type="journal article" date="2011" name="PLoS Genet.">
        <title>Parallel evolution of a type IV secretion system in radiating lineages of the host-restricted bacterial pathogen Bartonella.</title>
        <authorList>
            <person name="Engel P."/>
            <person name="Salzburger W."/>
            <person name="Liesch M."/>
            <person name="Chang C.C."/>
            <person name="Maruyama S."/>
            <person name="Lanz C."/>
            <person name="Calteau A."/>
            <person name="Lajus A."/>
            <person name="Medigue C."/>
            <person name="Schuster S.C."/>
            <person name="Dehio C."/>
        </authorList>
    </citation>
    <scope>NUCLEOTIDE SEQUENCE</scope>
    <source>
        <strain evidence="1">ATCC BAA-1498</strain>
    </source>
</reference>
<dbReference type="AlphaFoldDB" id="E6YML2"/>
<evidence type="ECO:0000313" key="1">
    <source>
        <dbReference type="EMBL" id="CBI77665.1"/>
    </source>
</evidence>
<gene>
    <name evidence="1" type="ORF">BARRO_50014</name>
</gene>
<protein>
    <submittedName>
        <fullName evidence="1">Uncharacterized protein</fullName>
    </submittedName>
</protein>
<proteinExistence type="predicted"/>
<sequence>MILDNVSIEKIKRVDKDLIAVLRRVTIETLRYNALTTLWKLILFFYWGNA</sequence>
<name>E6YML2_9HYPH</name>
<accession>E6YML2</accession>